<feature type="transmembrane region" description="Helical" evidence="6">
    <location>
        <begin position="174"/>
        <end position="195"/>
    </location>
</feature>
<dbReference type="EMBL" id="JAJVCZ030000008">
    <property type="protein sequence ID" value="KAL0257506.1"/>
    <property type="molecule type" value="Genomic_DNA"/>
</dbReference>
<proteinExistence type="inferred from homology"/>
<evidence type="ECO:0000256" key="5">
    <source>
        <dbReference type="ARBA" id="ARBA00023136"/>
    </source>
</evidence>
<comment type="caution">
    <text evidence="7">The sequence shown here is derived from an EMBL/GenBank/DDBJ whole genome shotgun (WGS) entry which is preliminary data.</text>
</comment>
<gene>
    <name evidence="7" type="ORF">SLS55_008320</name>
</gene>
<evidence type="ECO:0000256" key="4">
    <source>
        <dbReference type="ARBA" id="ARBA00022989"/>
    </source>
</evidence>
<evidence type="ECO:0000256" key="3">
    <source>
        <dbReference type="ARBA" id="ARBA00022692"/>
    </source>
</evidence>
<reference evidence="7 8" key="1">
    <citation type="submission" date="2024-02" db="EMBL/GenBank/DDBJ databases">
        <title>De novo assembly and annotation of 12 fungi associated with fruit tree decline syndrome in Ontario, Canada.</title>
        <authorList>
            <person name="Sulman M."/>
            <person name="Ellouze W."/>
            <person name="Ilyukhin E."/>
        </authorList>
    </citation>
    <scope>NUCLEOTIDE SEQUENCE [LARGE SCALE GENOMIC DNA]</scope>
    <source>
        <strain evidence="7 8">FDS-637</strain>
    </source>
</reference>
<keyword evidence="3 6" id="KW-0812">Transmembrane</keyword>
<dbReference type="GeneID" id="92012405"/>
<dbReference type="InterPro" id="IPR038213">
    <property type="entry name" value="IFI6/IFI27-like_sf"/>
</dbReference>
<accession>A0ABR3CB48</accession>
<protein>
    <submittedName>
        <fullName evidence="7">Uncharacterized protein</fullName>
    </submittedName>
</protein>
<feature type="transmembrane region" description="Helical" evidence="6">
    <location>
        <begin position="201"/>
        <end position="220"/>
    </location>
</feature>
<evidence type="ECO:0000256" key="2">
    <source>
        <dbReference type="ARBA" id="ARBA00007262"/>
    </source>
</evidence>
<keyword evidence="8" id="KW-1185">Reference proteome</keyword>
<dbReference type="InterPro" id="IPR009311">
    <property type="entry name" value="IFI6/IFI27-like"/>
</dbReference>
<organism evidence="7 8">
    <name type="scientific">Diplodia seriata</name>
    <dbReference type="NCBI Taxonomy" id="420778"/>
    <lineage>
        <taxon>Eukaryota</taxon>
        <taxon>Fungi</taxon>
        <taxon>Dikarya</taxon>
        <taxon>Ascomycota</taxon>
        <taxon>Pezizomycotina</taxon>
        <taxon>Dothideomycetes</taxon>
        <taxon>Dothideomycetes incertae sedis</taxon>
        <taxon>Botryosphaeriales</taxon>
        <taxon>Botryosphaeriaceae</taxon>
        <taxon>Diplodia</taxon>
    </lineage>
</organism>
<keyword evidence="4 6" id="KW-1133">Transmembrane helix</keyword>
<evidence type="ECO:0000256" key="1">
    <source>
        <dbReference type="ARBA" id="ARBA00004141"/>
    </source>
</evidence>
<feature type="transmembrane region" description="Helical" evidence="6">
    <location>
        <begin position="142"/>
        <end position="167"/>
    </location>
</feature>
<evidence type="ECO:0000313" key="7">
    <source>
        <dbReference type="EMBL" id="KAL0257506.1"/>
    </source>
</evidence>
<feature type="transmembrane region" description="Helical" evidence="6">
    <location>
        <begin position="276"/>
        <end position="299"/>
    </location>
</feature>
<sequence>MRDRKPPRNMGFFDRIKAAVRKVGKAVAAGLNTVTKTVAKAATTVKKTVAKAVTTVEKAAKTVAAKVATAATKLKNDFNAFIAKASCLLRRIRMKLRIKVTRAILWVKANPWKAAGIAVAVALAIALPPVILHVVGFTAGGIAAGSLAAAIQASIGSVAAGSFFATLTSAMMGGYGAPIVFGLIYSAIVAALFLWKGRFGAAVAFALFVMVAVAIPVIVVSKIKQLATNACTSVKKGLESFRSEAPPIIKKELIRLKDATSACFRLIIAWVKERPYLTALIVIAIILAIMLPSVIFHAVDLTATGGAVGS</sequence>
<keyword evidence="5 6" id="KW-0472">Membrane</keyword>
<dbReference type="RefSeq" id="XP_066630535.1">
    <property type="nucleotide sequence ID" value="XM_066779731.1"/>
</dbReference>
<feature type="transmembrane region" description="Helical" evidence="6">
    <location>
        <begin position="114"/>
        <end position="136"/>
    </location>
</feature>
<dbReference type="Pfam" id="PF06140">
    <property type="entry name" value="Ifi-6-16"/>
    <property type="match status" value="1"/>
</dbReference>
<comment type="subcellular location">
    <subcellularLocation>
        <location evidence="1">Membrane</location>
        <topology evidence="1">Multi-pass membrane protein</topology>
    </subcellularLocation>
</comment>
<evidence type="ECO:0000313" key="8">
    <source>
        <dbReference type="Proteomes" id="UP001430584"/>
    </source>
</evidence>
<dbReference type="Proteomes" id="UP001430584">
    <property type="component" value="Unassembled WGS sequence"/>
</dbReference>
<name>A0ABR3CB48_9PEZI</name>
<evidence type="ECO:0000256" key="6">
    <source>
        <dbReference type="SAM" id="Phobius"/>
    </source>
</evidence>
<comment type="similarity">
    <text evidence="2">Belongs to the IFI6/IFI27 family.</text>
</comment>
<dbReference type="Gene3D" id="6.10.110.10">
    <property type="match status" value="1"/>
</dbReference>